<dbReference type="Pfam" id="PF00106">
    <property type="entry name" value="adh_short"/>
    <property type="match status" value="1"/>
</dbReference>
<keyword evidence="4" id="KW-0472">Membrane</keyword>
<keyword evidence="6" id="KW-1185">Reference proteome</keyword>
<protein>
    <submittedName>
        <fullName evidence="5">Uncharacterized protein</fullName>
    </submittedName>
</protein>
<dbReference type="PRINTS" id="PR00081">
    <property type="entry name" value="GDHRDH"/>
</dbReference>
<dbReference type="Proteomes" id="UP000494165">
    <property type="component" value="Unassembled WGS sequence"/>
</dbReference>
<evidence type="ECO:0000256" key="2">
    <source>
        <dbReference type="ARBA" id="ARBA00023002"/>
    </source>
</evidence>
<dbReference type="SUPFAM" id="SSF51735">
    <property type="entry name" value="NAD(P)-binding Rossmann-fold domains"/>
    <property type="match status" value="1"/>
</dbReference>
<keyword evidence="4" id="KW-1133">Transmembrane helix</keyword>
<comment type="similarity">
    <text evidence="3">Belongs to the short-chain dehydrogenases/reductases (SDR) family.</text>
</comment>
<evidence type="ECO:0000313" key="5">
    <source>
        <dbReference type="EMBL" id="CAB3377925.1"/>
    </source>
</evidence>
<evidence type="ECO:0000256" key="4">
    <source>
        <dbReference type="SAM" id="Phobius"/>
    </source>
</evidence>
<name>A0A8S1DCH9_9INSE</name>
<feature type="transmembrane region" description="Helical" evidence="4">
    <location>
        <begin position="6"/>
        <end position="31"/>
    </location>
</feature>
<comment type="caution">
    <text evidence="5">The sequence shown here is derived from an EMBL/GenBank/DDBJ whole genome shotgun (WGS) entry which is preliminary data.</text>
</comment>
<feature type="transmembrane region" description="Helical" evidence="4">
    <location>
        <begin position="180"/>
        <end position="200"/>
    </location>
</feature>
<proteinExistence type="inferred from homology"/>
<dbReference type="GO" id="GO:0005783">
    <property type="term" value="C:endoplasmic reticulum"/>
    <property type="evidence" value="ECO:0007669"/>
    <property type="project" value="TreeGrafter"/>
</dbReference>
<gene>
    <name evidence="5" type="ORF">CLODIP_2_CD11595</name>
</gene>
<feature type="transmembrane region" description="Helical" evidence="4">
    <location>
        <begin position="277"/>
        <end position="298"/>
    </location>
</feature>
<dbReference type="Gene3D" id="3.40.50.720">
    <property type="entry name" value="NAD(P)-binding Rossmann-like Domain"/>
    <property type="match status" value="1"/>
</dbReference>
<dbReference type="EMBL" id="CADEPI010000153">
    <property type="protein sequence ID" value="CAB3377925.1"/>
    <property type="molecule type" value="Genomic_DNA"/>
</dbReference>
<dbReference type="CDD" id="cd05356">
    <property type="entry name" value="17beta-HSD1_like_SDR_c"/>
    <property type="match status" value="1"/>
</dbReference>
<evidence type="ECO:0000256" key="1">
    <source>
        <dbReference type="ARBA" id="ARBA00022857"/>
    </source>
</evidence>
<keyword evidence="2" id="KW-0560">Oxidoreductase</keyword>
<evidence type="ECO:0000313" key="6">
    <source>
        <dbReference type="Proteomes" id="UP000494165"/>
    </source>
</evidence>
<dbReference type="InterPro" id="IPR051019">
    <property type="entry name" value="VLCFA-Steroid_DH"/>
</dbReference>
<dbReference type="PRINTS" id="PR00080">
    <property type="entry name" value="SDRFAMILY"/>
</dbReference>
<dbReference type="PIRSF" id="PIRSF000126">
    <property type="entry name" value="11-beta-HSD1"/>
    <property type="match status" value="1"/>
</dbReference>
<dbReference type="PANTHER" id="PTHR43899:SF40">
    <property type="entry name" value="INACTIVE HYDROXYSTEROID DEHYDROGENASE-LIKE PROTEIN 1"/>
    <property type="match status" value="1"/>
</dbReference>
<dbReference type="InterPro" id="IPR036291">
    <property type="entry name" value="NAD(P)-bd_dom_sf"/>
</dbReference>
<organism evidence="5 6">
    <name type="scientific">Cloeon dipterum</name>
    <dbReference type="NCBI Taxonomy" id="197152"/>
    <lineage>
        <taxon>Eukaryota</taxon>
        <taxon>Metazoa</taxon>
        <taxon>Ecdysozoa</taxon>
        <taxon>Arthropoda</taxon>
        <taxon>Hexapoda</taxon>
        <taxon>Insecta</taxon>
        <taxon>Pterygota</taxon>
        <taxon>Palaeoptera</taxon>
        <taxon>Ephemeroptera</taxon>
        <taxon>Pisciforma</taxon>
        <taxon>Baetidae</taxon>
        <taxon>Cloeon</taxon>
    </lineage>
</organism>
<dbReference type="InterPro" id="IPR002347">
    <property type="entry name" value="SDR_fam"/>
</dbReference>
<dbReference type="FunFam" id="3.40.50.720:FF:000137">
    <property type="entry name" value="Hydroxysteroid (17-beta) dehydrogenase 3"/>
    <property type="match status" value="1"/>
</dbReference>
<dbReference type="PANTHER" id="PTHR43899">
    <property type="entry name" value="RH59310P"/>
    <property type="match status" value="1"/>
</dbReference>
<dbReference type="GO" id="GO:0016491">
    <property type="term" value="F:oxidoreductase activity"/>
    <property type="evidence" value="ECO:0007669"/>
    <property type="project" value="UniProtKB-KW"/>
</dbReference>
<accession>A0A8S1DCH9</accession>
<reference evidence="5 6" key="1">
    <citation type="submission" date="2020-04" db="EMBL/GenBank/DDBJ databases">
        <authorList>
            <person name="Alioto T."/>
            <person name="Alioto T."/>
            <person name="Gomez Garrido J."/>
        </authorList>
    </citation>
    <scope>NUCLEOTIDE SEQUENCE [LARGE SCALE GENOMIC DNA]</scope>
</reference>
<dbReference type="AlphaFoldDB" id="A0A8S1DCH9"/>
<dbReference type="OrthoDB" id="5545019at2759"/>
<sequence length="308" mass="34042">MEFCLLVLSLLIGVPAIFLTWIVVQIAYVHIFSRFIKRPKDFVKAYGPWAVVTGSSDGIGKCYAFELAKRGMNIVLISNEEEKLHAVAEQLNKNHGIETKVINADFTQTEDEHQKIFSVLSKLDIGILVNNVGTAAGLPMSFTEMSREQIWSIMMVNMCAATSMSHLVMPKMKSRSRGMIVNIASIIAIAPAPLGALYAASKAYIRSFSEALEFECRGSGVHVQTVCPSFVKTNIMGNKAFDVPASAIYPLPETFVKNAVATIGNCKFTSGCLSHDILMRALLFLPRSALTWIFYYIALTSARKDRRD</sequence>
<keyword evidence="4" id="KW-0812">Transmembrane</keyword>
<evidence type="ECO:0000256" key="3">
    <source>
        <dbReference type="RuleBase" id="RU000363"/>
    </source>
</evidence>
<keyword evidence="1" id="KW-0521">NADP</keyword>